<dbReference type="NCBIfam" id="TIGR00187">
    <property type="entry name" value="ribE"/>
    <property type="match status" value="1"/>
</dbReference>
<evidence type="ECO:0000313" key="12">
    <source>
        <dbReference type="EMBL" id="MDJ1179369.1"/>
    </source>
</evidence>
<comment type="function">
    <text evidence="2">Catalyzes the dismutation of two molecules of 6,7-dimethyl-8-ribityllumazine, resulting in the formation of riboflavin and 5-amino-6-(D-ribitylamino)uracil.</text>
</comment>
<gene>
    <name evidence="12" type="ORF">PJF56_10880</name>
</gene>
<dbReference type="InterPro" id="IPR026017">
    <property type="entry name" value="Lumazine-bd_dom"/>
</dbReference>
<dbReference type="Pfam" id="PF00677">
    <property type="entry name" value="Lum_binding"/>
    <property type="match status" value="2"/>
</dbReference>
<keyword evidence="7 12" id="KW-0808">Transferase</keyword>
<feature type="domain" description="Lumazine-binding" evidence="11">
    <location>
        <begin position="99"/>
        <end position="198"/>
    </location>
</feature>
<evidence type="ECO:0000259" key="11">
    <source>
        <dbReference type="PROSITE" id="PS51177"/>
    </source>
</evidence>
<protein>
    <recommendedName>
        <fullName evidence="5 9">Riboflavin synthase</fullName>
        <ecNumber evidence="4 9">2.5.1.9</ecNumber>
    </recommendedName>
</protein>
<dbReference type="NCBIfam" id="NF006767">
    <property type="entry name" value="PRK09289.1"/>
    <property type="match status" value="1"/>
</dbReference>
<dbReference type="EC" id="2.5.1.9" evidence="4 9"/>
<reference evidence="12 13" key="1">
    <citation type="submission" date="2023-01" db="EMBL/GenBank/DDBJ databases">
        <title>Novel diversity within Roseofilum (Cyanobacteria; Desertifilaceae) from marine benthic mats with descriptions of four novel species.</title>
        <authorList>
            <person name="Wang Y."/>
            <person name="Berthold D.E."/>
            <person name="Hu J."/>
            <person name="Lefler F.W."/>
            <person name="Laughinghouse H.D. IV."/>
        </authorList>
    </citation>
    <scope>NUCLEOTIDE SEQUENCE [LARGE SCALE GENOMIC DNA]</scope>
    <source>
        <strain evidence="12 13">BLCC-M91</strain>
    </source>
</reference>
<evidence type="ECO:0000256" key="10">
    <source>
        <dbReference type="PROSITE-ProRule" id="PRU00524"/>
    </source>
</evidence>
<evidence type="ECO:0000256" key="3">
    <source>
        <dbReference type="ARBA" id="ARBA00004887"/>
    </source>
</evidence>
<evidence type="ECO:0000256" key="7">
    <source>
        <dbReference type="ARBA" id="ARBA00022679"/>
    </source>
</evidence>
<feature type="domain" description="Lumazine-binding" evidence="11">
    <location>
        <begin position="1"/>
        <end position="98"/>
    </location>
</feature>
<dbReference type="RefSeq" id="WP_283762678.1">
    <property type="nucleotide sequence ID" value="NZ_JAQPOK010000084.1"/>
</dbReference>
<dbReference type="InterPro" id="IPR001783">
    <property type="entry name" value="Lumazine-bd"/>
</dbReference>
<comment type="caution">
    <text evidence="12">The sequence shown here is derived from an EMBL/GenBank/DDBJ whole genome shotgun (WGS) entry which is preliminary data.</text>
</comment>
<feature type="repeat" description="Lumazine-binding" evidence="10">
    <location>
        <begin position="1"/>
        <end position="98"/>
    </location>
</feature>
<evidence type="ECO:0000256" key="8">
    <source>
        <dbReference type="ARBA" id="ARBA00022737"/>
    </source>
</evidence>
<dbReference type="Gene3D" id="2.40.30.20">
    <property type="match status" value="2"/>
</dbReference>
<evidence type="ECO:0000256" key="4">
    <source>
        <dbReference type="ARBA" id="ARBA00012827"/>
    </source>
</evidence>
<dbReference type="InterPro" id="IPR023366">
    <property type="entry name" value="ATP_synth_asu-like_sf"/>
</dbReference>
<dbReference type="CDD" id="cd00402">
    <property type="entry name" value="Riboflavin_synthase_like"/>
    <property type="match status" value="1"/>
</dbReference>
<dbReference type="PROSITE" id="PS51177">
    <property type="entry name" value="LUMAZINE_BIND"/>
    <property type="match status" value="2"/>
</dbReference>
<organism evidence="12 13">
    <name type="scientific">Roseofilum halophilum BLCC-M91</name>
    <dbReference type="NCBI Taxonomy" id="3022259"/>
    <lineage>
        <taxon>Bacteria</taxon>
        <taxon>Bacillati</taxon>
        <taxon>Cyanobacteriota</taxon>
        <taxon>Cyanophyceae</taxon>
        <taxon>Desertifilales</taxon>
        <taxon>Desertifilaceae</taxon>
        <taxon>Roseofilum</taxon>
        <taxon>Roseofilum halophilum</taxon>
    </lineage>
</organism>
<dbReference type="PANTHER" id="PTHR21098:SF12">
    <property type="entry name" value="RIBOFLAVIN SYNTHASE"/>
    <property type="match status" value="1"/>
</dbReference>
<evidence type="ECO:0000313" key="13">
    <source>
        <dbReference type="Proteomes" id="UP001231370"/>
    </source>
</evidence>
<dbReference type="SUPFAM" id="SSF63380">
    <property type="entry name" value="Riboflavin synthase domain-like"/>
    <property type="match status" value="2"/>
</dbReference>
<sequence length="231" mass="24509">MFTGLIQALGTLTPLNDYQVQIICSPEGRELILADLAIGDSVAVDGVCLTVETLLSQGFIAAVSPETLSRTTLKHRAMSQVPVNLETSLRVGSKLGGHFVTGHVDGTGEVVSIVQTAIAWEMVFDLQTPSLARYLVPKGSIAVNGISLTLAQDQGATDTFKVAVIPHTFDHTNLQYLHPGDVVNLEGDILGKYVEGLLRTGVHEPENPITADFLSEHGYGMGEWGNGGMGG</sequence>
<dbReference type="GO" id="GO:0004746">
    <property type="term" value="F:riboflavin synthase activity"/>
    <property type="evidence" value="ECO:0007669"/>
    <property type="project" value="UniProtKB-EC"/>
</dbReference>
<feature type="repeat" description="Lumazine-binding" evidence="10">
    <location>
        <begin position="99"/>
        <end position="198"/>
    </location>
</feature>
<evidence type="ECO:0000256" key="9">
    <source>
        <dbReference type="NCBIfam" id="TIGR00187"/>
    </source>
</evidence>
<comment type="pathway">
    <text evidence="3">Cofactor biosynthesis; riboflavin biosynthesis; riboflavin from 2-hydroxy-3-oxobutyl phosphate and 5-amino-6-(D-ribitylamino)uracil: step 2/2.</text>
</comment>
<name>A0ABT7BJK7_9CYAN</name>
<proteinExistence type="predicted"/>
<keyword evidence="13" id="KW-1185">Reference proteome</keyword>
<evidence type="ECO:0000256" key="6">
    <source>
        <dbReference type="ARBA" id="ARBA00022619"/>
    </source>
</evidence>
<evidence type="ECO:0000256" key="1">
    <source>
        <dbReference type="ARBA" id="ARBA00000968"/>
    </source>
</evidence>
<keyword evidence="6" id="KW-0686">Riboflavin biosynthesis</keyword>
<evidence type="ECO:0000256" key="5">
    <source>
        <dbReference type="ARBA" id="ARBA00013950"/>
    </source>
</evidence>
<dbReference type="Proteomes" id="UP001231370">
    <property type="component" value="Unassembled WGS sequence"/>
</dbReference>
<dbReference type="PIRSF" id="PIRSF000498">
    <property type="entry name" value="Riboflavin_syn_A"/>
    <property type="match status" value="1"/>
</dbReference>
<dbReference type="EMBL" id="JAQPOK010000084">
    <property type="protein sequence ID" value="MDJ1179369.1"/>
    <property type="molecule type" value="Genomic_DNA"/>
</dbReference>
<keyword evidence="8" id="KW-0677">Repeat</keyword>
<dbReference type="InterPro" id="IPR017938">
    <property type="entry name" value="Riboflavin_synthase-like_b-brl"/>
</dbReference>
<accession>A0ABT7BJK7</accession>
<comment type="catalytic activity">
    <reaction evidence="1">
        <text>2 6,7-dimethyl-8-(1-D-ribityl)lumazine + H(+) = 5-amino-6-(D-ribitylamino)uracil + riboflavin</text>
        <dbReference type="Rhea" id="RHEA:20772"/>
        <dbReference type="ChEBI" id="CHEBI:15378"/>
        <dbReference type="ChEBI" id="CHEBI:15934"/>
        <dbReference type="ChEBI" id="CHEBI:57986"/>
        <dbReference type="ChEBI" id="CHEBI:58201"/>
        <dbReference type="EC" id="2.5.1.9"/>
    </reaction>
</comment>
<dbReference type="PANTHER" id="PTHR21098">
    <property type="entry name" value="RIBOFLAVIN SYNTHASE ALPHA CHAIN"/>
    <property type="match status" value="1"/>
</dbReference>
<evidence type="ECO:0000256" key="2">
    <source>
        <dbReference type="ARBA" id="ARBA00002803"/>
    </source>
</evidence>